<dbReference type="PROSITE" id="PS51898">
    <property type="entry name" value="TYR_RECOMBINASE"/>
    <property type="match status" value="1"/>
</dbReference>
<dbReference type="Gene3D" id="3.30.160.390">
    <property type="entry name" value="Integrase, DNA-binding domain"/>
    <property type="match status" value="1"/>
</dbReference>
<dbReference type="CDD" id="cd00801">
    <property type="entry name" value="INT_P4_C"/>
    <property type="match status" value="1"/>
</dbReference>
<dbReference type="RefSeq" id="WP_088443336.1">
    <property type="nucleotide sequence ID" value="NZ_BMMC01000011.1"/>
</dbReference>
<evidence type="ECO:0000256" key="4">
    <source>
        <dbReference type="ARBA" id="ARBA00023172"/>
    </source>
</evidence>
<dbReference type="InterPro" id="IPR053876">
    <property type="entry name" value="Phage_int_M"/>
</dbReference>
<dbReference type="InterPro" id="IPR011010">
    <property type="entry name" value="DNA_brk_join_enz"/>
</dbReference>
<dbReference type="Proteomes" id="UP000197361">
    <property type="component" value="Unassembled WGS sequence"/>
</dbReference>
<proteinExistence type="inferred from homology"/>
<dbReference type="InterPro" id="IPR002104">
    <property type="entry name" value="Integrase_catalytic"/>
</dbReference>
<dbReference type="EMBL" id="NISK01000004">
    <property type="protein sequence ID" value="OWQ94980.1"/>
    <property type="molecule type" value="Genomic_DNA"/>
</dbReference>
<dbReference type="AlphaFoldDB" id="A0A246JQ66"/>
<dbReference type="Gene3D" id="1.10.443.10">
    <property type="entry name" value="Intergrase catalytic core"/>
    <property type="match status" value="1"/>
</dbReference>
<comment type="caution">
    <text evidence="6">The sequence shown here is derived from an EMBL/GenBank/DDBJ whole genome shotgun (WGS) entry which is preliminary data.</text>
</comment>
<dbReference type="GO" id="GO:0006310">
    <property type="term" value="P:DNA recombination"/>
    <property type="evidence" value="ECO:0007669"/>
    <property type="project" value="UniProtKB-KW"/>
</dbReference>
<dbReference type="OrthoDB" id="7388552at2"/>
<evidence type="ECO:0000256" key="3">
    <source>
        <dbReference type="ARBA" id="ARBA00023125"/>
    </source>
</evidence>
<dbReference type="InterPro" id="IPR010998">
    <property type="entry name" value="Integrase_recombinase_N"/>
</dbReference>
<keyword evidence="7" id="KW-1185">Reference proteome</keyword>
<name>A0A246JQ66_9SPHN</name>
<feature type="domain" description="Tyr recombinase" evidence="5">
    <location>
        <begin position="201"/>
        <end position="381"/>
    </location>
</feature>
<dbReference type="Gene3D" id="1.10.150.130">
    <property type="match status" value="1"/>
</dbReference>
<keyword evidence="3" id="KW-0238">DNA-binding</keyword>
<evidence type="ECO:0000256" key="1">
    <source>
        <dbReference type="ARBA" id="ARBA00008857"/>
    </source>
</evidence>
<dbReference type="InterPro" id="IPR025166">
    <property type="entry name" value="Integrase_DNA_bind_dom"/>
</dbReference>
<evidence type="ECO:0000313" key="7">
    <source>
        <dbReference type="Proteomes" id="UP000197361"/>
    </source>
</evidence>
<evidence type="ECO:0000259" key="5">
    <source>
        <dbReference type="PROSITE" id="PS51898"/>
    </source>
</evidence>
<dbReference type="InterPro" id="IPR050808">
    <property type="entry name" value="Phage_Integrase"/>
</dbReference>
<sequence>MLTNIEILALRPRDKSYKVADGLGLYVQVQPTGSILWRFKYRFYGIERKLCFGSFPEVSLKEARALRDEARGKVAAGIDPSAVRRKAKLEAAMAASDTFRAIAHEFIAKMEREGKSEATIKKAIWFRGLLDRDIEHRPISEITPQELLHSIRRVEKRGHHETALRLRSFAGRVFRYAMATVRTDRNPTEVLRGAFTIPKVKRRSAIVEPHLVAELMRSISTYSGRAETRIALQIAAHTFVRPGELRYADWSEFDMGARVWRIPGERMKMGLPHDVPLSDQVIALVESLKAIGNRGRFLFPSSQSFLRPICENTLNYALRRMGYTDDQMTSHGFRALASTRLNEAKMWYPDAIERALAHRETNKVRAAYDRAMHWDERTRMMQWWSDYIDRLREGSKFDPAVVDNRSRGTLAPISSGPVTTLAHFLMG</sequence>
<dbReference type="GO" id="GO:0015074">
    <property type="term" value="P:DNA integration"/>
    <property type="evidence" value="ECO:0007669"/>
    <property type="project" value="UniProtKB-KW"/>
</dbReference>
<dbReference type="Pfam" id="PF00589">
    <property type="entry name" value="Phage_integrase"/>
    <property type="match status" value="1"/>
</dbReference>
<gene>
    <name evidence="6" type="ORF">CDQ92_18275</name>
</gene>
<reference evidence="6 7" key="1">
    <citation type="journal article" date="2010" name="Int. J. Syst. Evol. Microbiol.">
        <title>Sphingopyxis bauzanensis sp. nov., a psychrophilic bacterium isolated from soil.</title>
        <authorList>
            <person name="Zhang D.C."/>
            <person name="Liu H.C."/>
            <person name="Xin Y.H."/>
            <person name="Zhou Y.G."/>
            <person name="Schinner F."/>
            <person name="Margesin R."/>
        </authorList>
    </citation>
    <scope>NUCLEOTIDE SEQUENCE [LARGE SCALE GENOMIC DNA]</scope>
    <source>
        <strain evidence="6 7">DSM 22271</strain>
    </source>
</reference>
<dbReference type="SUPFAM" id="SSF56349">
    <property type="entry name" value="DNA breaking-rejoining enzymes"/>
    <property type="match status" value="1"/>
</dbReference>
<dbReference type="Pfam" id="PF22022">
    <property type="entry name" value="Phage_int_M"/>
    <property type="match status" value="1"/>
</dbReference>
<keyword evidence="2" id="KW-0229">DNA integration</keyword>
<dbReference type="PANTHER" id="PTHR30629">
    <property type="entry name" value="PROPHAGE INTEGRASE"/>
    <property type="match status" value="1"/>
</dbReference>
<dbReference type="InterPro" id="IPR038488">
    <property type="entry name" value="Integrase_DNA-bd_sf"/>
</dbReference>
<dbReference type="GO" id="GO:0003677">
    <property type="term" value="F:DNA binding"/>
    <property type="evidence" value="ECO:0007669"/>
    <property type="project" value="UniProtKB-KW"/>
</dbReference>
<comment type="similarity">
    <text evidence="1">Belongs to the 'phage' integrase family.</text>
</comment>
<protein>
    <submittedName>
        <fullName evidence="6">Integrase</fullName>
    </submittedName>
</protein>
<keyword evidence="4" id="KW-0233">DNA recombination</keyword>
<evidence type="ECO:0000256" key="2">
    <source>
        <dbReference type="ARBA" id="ARBA00022908"/>
    </source>
</evidence>
<accession>A0A246JQ66</accession>
<dbReference type="Pfam" id="PF13356">
    <property type="entry name" value="Arm-DNA-bind_3"/>
    <property type="match status" value="1"/>
</dbReference>
<dbReference type="InterPro" id="IPR013762">
    <property type="entry name" value="Integrase-like_cat_sf"/>
</dbReference>
<dbReference type="PANTHER" id="PTHR30629:SF2">
    <property type="entry name" value="PROPHAGE INTEGRASE INTS-RELATED"/>
    <property type="match status" value="1"/>
</dbReference>
<evidence type="ECO:0000313" key="6">
    <source>
        <dbReference type="EMBL" id="OWQ94980.1"/>
    </source>
</evidence>
<organism evidence="6 7">
    <name type="scientific">Sphingopyxis bauzanensis</name>
    <dbReference type="NCBI Taxonomy" id="651663"/>
    <lineage>
        <taxon>Bacteria</taxon>
        <taxon>Pseudomonadati</taxon>
        <taxon>Pseudomonadota</taxon>
        <taxon>Alphaproteobacteria</taxon>
        <taxon>Sphingomonadales</taxon>
        <taxon>Sphingomonadaceae</taxon>
        <taxon>Sphingopyxis</taxon>
    </lineage>
</organism>